<dbReference type="HOGENOM" id="CLU_069356_40_3_5"/>
<accession>B0T1M9</accession>
<keyword evidence="2 4" id="KW-0238">DNA-binding</keyword>
<sequence>MSDSGTKLGERHIVTVALKKPHKSARKPKGDGHLRRGEILAAAEKIFIAEGYAGATIRKIADAVGVSSTALYMHFRDKDQILLEISDDAIGQLLAVNVDIAHRPIDAVARVRLMLEAYMRFALDNPNTYQLVFCGSREVISKEKQAATAELGDRCFEEFSGPIHEIAAAGRLRTGSGESAAQVLWAACHGLVALLITMPDRNWAPREELIKVTLDGLLHGLVTG</sequence>
<evidence type="ECO:0000256" key="4">
    <source>
        <dbReference type="PROSITE-ProRule" id="PRU00335"/>
    </source>
</evidence>
<dbReference type="EMBL" id="CP000927">
    <property type="protein sequence ID" value="ABZ72218.1"/>
    <property type="molecule type" value="Genomic_DNA"/>
</dbReference>
<dbReference type="AlphaFoldDB" id="B0T1M9"/>
<dbReference type="eggNOG" id="COG1309">
    <property type="taxonomic scope" value="Bacteria"/>
</dbReference>
<dbReference type="InterPro" id="IPR050109">
    <property type="entry name" value="HTH-type_TetR-like_transc_reg"/>
</dbReference>
<dbReference type="InterPro" id="IPR025996">
    <property type="entry name" value="MT1864/Rv1816-like_C"/>
</dbReference>
<feature type="DNA-binding region" description="H-T-H motif" evidence="4">
    <location>
        <begin position="56"/>
        <end position="75"/>
    </location>
</feature>
<proteinExistence type="predicted"/>
<organism evidence="6">
    <name type="scientific">Caulobacter sp. (strain K31)</name>
    <dbReference type="NCBI Taxonomy" id="366602"/>
    <lineage>
        <taxon>Bacteria</taxon>
        <taxon>Pseudomonadati</taxon>
        <taxon>Pseudomonadota</taxon>
        <taxon>Alphaproteobacteria</taxon>
        <taxon>Caulobacterales</taxon>
        <taxon>Caulobacteraceae</taxon>
        <taxon>Caulobacter</taxon>
    </lineage>
</organism>
<dbReference type="InterPro" id="IPR009057">
    <property type="entry name" value="Homeodomain-like_sf"/>
</dbReference>
<dbReference type="Pfam" id="PF00440">
    <property type="entry name" value="TetR_N"/>
    <property type="match status" value="1"/>
</dbReference>
<keyword evidence="1" id="KW-0805">Transcription regulation</keyword>
<reference evidence="6" key="1">
    <citation type="submission" date="2008-01" db="EMBL/GenBank/DDBJ databases">
        <title>Complete sequence of chromosome of Caulobacter sp. K31.</title>
        <authorList>
            <consortium name="US DOE Joint Genome Institute"/>
            <person name="Copeland A."/>
            <person name="Lucas S."/>
            <person name="Lapidus A."/>
            <person name="Barry K."/>
            <person name="Glavina del Rio T."/>
            <person name="Dalin E."/>
            <person name="Tice H."/>
            <person name="Pitluck S."/>
            <person name="Bruce D."/>
            <person name="Goodwin L."/>
            <person name="Thompson L.S."/>
            <person name="Brettin T."/>
            <person name="Detter J.C."/>
            <person name="Han C."/>
            <person name="Schmutz J."/>
            <person name="Larimer F."/>
            <person name="Land M."/>
            <person name="Hauser L."/>
            <person name="Kyrpides N."/>
            <person name="Kim E."/>
            <person name="Stephens C."/>
            <person name="Richardson P."/>
        </authorList>
    </citation>
    <scope>NUCLEOTIDE SEQUENCE [LARGE SCALE GENOMIC DNA]</scope>
    <source>
        <strain evidence="6">K31</strain>
    </source>
</reference>
<feature type="domain" description="HTH tetR-type" evidence="5">
    <location>
        <begin position="33"/>
        <end position="93"/>
    </location>
</feature>
<dbReference type="PANTHER" id="PTHR30055:SF212">
    <property type="entry name" value="TETR-FAMILY FAMILY TRANSCRIPTIONAL REGULATOR"/>
    <property type="match status" value="1"/>
</dbReference>
<dbReference type="InterPro" id="IPR036271">
    <property type="entry name" value="Tet_transcr_reg_TetR-rel_C_sf"/>
</dbReference>
<evidence type="ECO:0000313" key="6">
    <source>
        <dbReference type="EMBL" id="ABZ72218.1"/>
    </source>
</evidence>
<dbReference type="GO" id="GO:0003700">
    <property type="term" value="F:DNA-binding transcription factor activity"/>
    <property type="evidence" value="ECO:0007669"/>
    <property type="project" value="TreeGrafter"/>
</dbReference>
<dbReference type="PROSITE" id="PS50977">
    <property type="entry name" value="HTH_TETR_2"/>
    <property type="match status" value="1"/>
</dbReference>
<dbReference type="InterPro" id="IPR023772">
    <property type="entry name" value="DNA-bd_HTH_TetR-type_CS"/>
</dbReference>
<name>B0T1M9_CAUSK</name>
<dbReference type="SUPFAM" id="SSF46689">
    <property type="entry name" value="Homeodomain-like"/>
    <property type="match status" value="1"/>
</dbReference>
<keyword evidence="3" id="KW-0804">Transcription</keyword>
<dbReference type="Pfam" id="PF13305">
    <property type="entry name" value="TetR_C_33"/>
    <property type="match status" value="1"/>
</dbReference>
<dbReference type="KEGG" id="cak:Caul_3091"/>
<dbReference type="Gene3D" id="1.10.357.10">
    <property type="entry name" value="Tetracycline Repressor, domain 2"/>
    <property type="match status" value="1"/>
</dbReference>
<evidence type="ECO:0000256" key="2">
    <source>
        <dbReference type="ARBA" id="ARBA00023125"/>
    </source>
</evidence>
<dbReference type="PANTHER" id="PTHR30055">
    <property type="entry name" value="HTH-TYPE TRANSCRIPTIONAL REGULATOR RUTR"/>
    <property type="match status" value="1"/>
</dbReference>
<evidence type="ECO:0000256" key="1">
    <source>
        <dbReference type="ARBA" id="ARBA00023015"/>
    </source>
</evidence>
<gene>
    <name evidence="6" type="ordered locus">Caul_3091</name>
</gene>
<protein>
    <submittedName>
        <fullName evidence="6">Transcriptional regulator, TetR family</fullName>
    </submittedName>
</protein>
<dbReference type="PROSITE" id="PS01081">
    <property type="entry name" value="HTH_TETR_1"/>
    <property type="match status" value="1"/>
</dbReference>
<dbReference type="GO" id="GO:0000976">
    <property type="term" value="F:transcription cis-regulatory region binding"/>
    <property type="evidence" value="ECO:0007669"/>
    <property type="project" value="TreeGrafter"/>
</dbReference>
<dbReference type="PRINTS" id="PR00455">
    <property type="entry name" value="HTHTETR"/>
</dbReference>
<dbReference type="STRING" id="366602.Caul_3091"/>
<evidence type="ECO:0000259" key="5">
    <source>
        <dbReference type="PROSITE" id="PS50977"/>
    </source>
</evidence>
<dbReference type="InterPro" id="IPR001647">
    <property type="entry name" value="HTH_TetR"/>
</dbReference>
<dbReference type="SUPFAM" id="SSF48498">
    <property type="entry name" value="Tetracyclin repressor-like, C-terminal domain"/>
    <property type="match status" value="1"/>
</dbReference>
<evidence type="ECO:0000256" key="3">
    <source>
        <dbReference type="ARBA" id="ARBA00023163"/>
    </source>
</evidence>